<dbReference type="EMBL" id="BLLF01001146">
    <property type="protein sequence ID" value="GFH17425.1"/>
    <property type="molecule type" value="Genomic_DNA"/>
</dbReference>
<proteinExistence type="predicted"/>
<accession>A0A699Z769</accession>
<dbReference type="CDD" id="cd06257">
    <property type="entry name" value="DnaJ"/>
    <property type="match status" value="1"/>
</dbReference>
<dbReference type="InterPro" id="IPR036869">
    <property type="entry name" value="J_dom_sf"/>
</dbReference>
<name>A0A699Z769_HAELA</name>
<dbReference type="Proteomes" id="UP000485058">
    <property type="component" value="Unassembled WGS sequence"/>
</dbReference>
<dbReference type="Gene3D" id="1.10.287.110">
    <property type="entry name" value="DnaJ domain"/>
    <property type="match status" value="1"/>
</dbReference>
<keyword evidence="2" id="KW-1185">Reference proteome</keyword>
<comment type="caution">
    <text evidence="1">The sequence shown here is derived from an EMBL/GenBank/DDBJ whole genome shotgun (WGS) entry which is preliminary data.</text>
</comment>
<dbReference type="InterPro" id="IPR001623">
    <property type="entry name" value="DnaJ_domain"/>
</dbReference>
<evidence type="ECO:0000313" key="1">
    <source>
        <dbReference type="EMBL" id="GFH17425.1"/>
    </source>
</evidence>
<dbReference type="SUPFAM" id="SSF46565">
    <property type="entry name" value="Chaperone J-domain"/>
    <property type="match status" value="1"/>
</dbReference>
<evidence type="ECO:0008006" key="3">
    <source>
        <dbReference type="Google" id="ProtNLM"/>
    </source>
</evidence>
<reference evidence="1 2" key="1">
    <citation type="submission" date="2020-02" db="EMBL/GenBank/DDBJ databases">
        <title>Draft genome sequence of Haematococcus lacustris strain NIES-144.</title>
        <authorList>
            <person name="Morimoto D."/>
            <person name="Nakagawa S."/>
            <person name="Yoshida T."/>
            <person name="Sawayama S."/>
        </authorList>
    </citation>
    <scope>NUCLEOTIDE SEQUENCE [LARGE SCALE GENOMIC DNA]</scope>
    <source>
        <strain evidence="1 2">NIES-144</strain>
    </source>
</reference>
<sequence length="169" mass="18876">MQPITLSDVSDVLDQHLLPKLERVLHAAQFKAQRAVKELAVSEDETAVVASREDTLADLASAYAEMEAMQSTLADSAIYVRYLRKKVLELELQNSRQAAQSASQPSKGGDGAGVLCLNNIRKQITAAVQEAYSCDEDEKRKKLRQLQLRWHPDKNPVLTEFATEDARHM</sequence>
<evidence type="ECO:0000313" key="2">
    <source>
        <dbReference type="Proteomes" id="UP000485058"/>
    </source>
</evidence>
<organism evidence="1 2">
    <name type="scientific">Haematococcus lacustris</name>
    <name type="common">Green alga</name>
    <name type="synonym">Haematococcus pluvialis</name>
    <dbReference type="NCBI Taxonomy" id="44745"/>
    <lineage>
        <taxon>Eukaryota</taxon>
        <taxon>Viridiplantae</taxon>
        <taxon>Chlorophyta</taxon>
        <taxon>core chlorophytes</taxon>
        <taxon>Chlorophyceae</taxon>
        <taxon>CS clade</taxon>
        <taxon>Chlamydomonadales</taxon>
        <taxon>Haematococcaceae</taxon>
        <taxon>Haematococcus</taxon>
    </lineage>
</organism>
<gene>
    <name evidence="1" type="ORF">HaLaN_14062</name>
</gene>
<dbReference type="AlphaFoldDB" id="A0A699Z769"/>
<protein>
    <recommendedName>
        <fullName evidence="3">J domain-containing protein</fullName>
    </recommendedName>
</protein>